<organism evidence="8 9">
    <name type="scientific">Tribonema minus</name>
    <dbReference type="NCBI Taxonomy" id="303371"/>
    <lineage>
        <taxon>Eukaryota</taxon>
        <taxon>Sar</taxon>
        <taxon>Stramenopiles</taxon>
        <taxon>Ochrophyta</taxon>
        <taxon>PX clade</taxon>
        <taxon>Xanthophyceae</taxon>
        <taxon>Tribonematales</taxon>
        <taxon>Tribonemataceae</taxon>
        <taxon>Tribonema</taxon>
    </lineage>
</organism>
<evidence type="ECO:0000256" key="6">
    <source>
        <dbReference type="SAM" id="Coils"/>
    </source>
</evidence>
<keyword evidence="4" id="KW-0067">ATP-binding</keyword>
<keyword evidence="2" id="KW-0963">Cytoplasm</keyword>
<dbReference type="GO" id="GO:0005524">
    <property type="term" value="F:ATP binding"/>
    <property type="evidence" value="ECO:0007669"/>
    <property type="project" value="UniProtKB-KW"/>
</dbReference>
<evidence type="ECO:0000313" key="9">
    <source>
        <dbReference type="Proteomes" id="UP000664859"/>
    </source>
</evidence>
<feature type="region of interest" description="Disordered" evidence="7">
    <location>
        <begin position="1291"/>
        <end position="1378"/>
    </location>
</feature>
<accession>A0A835YLV6</accession>
<dbReference type="GO" id="GO:0007018">
    <property type="term" value="P:microtubule-based movement"/>
    <property type="evidence" value="ECO:0007669"/>
    <property type="project" value="InterPro"/>
</dbReference>
<gene>
    <name evidence="8" type="ORF">JKP88DRAFT_249009</name>
</gene>
<dbReference type="Proteomes" id="UP000664859">
    <property type="component" value="Unassembled WGS sequence"/>
</dbReference>
<dbReference type="GO" id="GO:0005737">
    <property type="term" value="C:cytoplasm"/>
    <property type="evidence" value="ECO:0007669"/>
    <property type="project" value="UniProtKB-SubCell"/>
</dbReference>
<dbReference type="InterPro" id="IPR027640">
    <property type="entry name" value="Kinesin-like_fam"/>
</dbReference>
<feature type="coiled-coil region" evidence="6">
    <location>
        <begin position="952"/>
        <end position="986"/>
    </location>
</feature>
<feature type="region of interest" description="Disordered" evidence="7">
    <location>
        <begin position="1457"/>
        <end position="1576"/>
    </location>
</feature>
<dbReference type="EMBL" id="JAFCMP010000529">
    <property type="protein sequence ID" value="KAG5177096.1"/>
    <property type="molecule type" value="Genomic_DNA"/>
</dbReference>
<feature type="compositionally biased region" description="Low complexity" evidence="7">
    <location>
        <begin position="1541"/>
        <end position="1566"/>
    </location>
</feature>
<dbReference type="PANTHER" id="PTHR47969:SF15">
    <property type="entry name" value="CHROMOSOME-ASSOCIATED KINESIN KIF4A-RELATED"/>
    <property type="match status" value="1"/>
</dbReference>
<feature type="coiled-coil region" evidence="6">
    <location>
        <begin position="224"/>
        <end position="367"/>
    </location>
</feature>
<dbReference type="OrthoDB" id="3176171at2759"/>
<dbReference type="PANTHER" id="PTHR47969">
    <property type="entry name" value="CHROMOSOME-ASSOCIATED KINESIN KIF4A-RELATED"/>
    <property type="match status" value="1"/>
</dbReference>
<protein>
    <submittedName>
        <fullName evidence="8">Uncharacterized protein</fullName>
    </submittedName>
</protein>
<feature type="compositionally biased region" description="Basic residues" evidence="7">
    <location>
        <begin position="1567"/>
        <end position="1576"/>
    </location>
</feature>
<feature type="compositionally biased region" description="Polar residues" evidence="7">
    <location>
        <begin position="1324"/>
        <end position="1334"/>
    </location>
</feature>
<comment type="caution">
    <text evidence="8">The sequence shown here is derived from an EMBL/GenBank/DDBJ whole genome shotgun (WGS) entry which is preliminary data.</text>
</comment>
<evidence type="ECO:0000256" key="7">
    <source>
        <dbReference type="SAM" id="MobiDB-lite"/>
    </source>
</evidence>
<keyword evidence="3" id="KW-0547">Nucleotide-binding</keyword>
<proteinExistence type="predicted"/>
<dbReference type="GO" id="GO:0005875">
    <property type="term" value="C:microtubule associated complex"/>
    <property type="evidence" value="ECO:0007669"/>
    <property type="project" value="TreeGrafter"/>
</dbReference>
<keyword evidence="9" id="KW-1185">Reference proteome</keyword>
<name>A0A835YLV6_9STRA</name>
<dbReference type="Pfam" id="PF25764">
    <property type="entry name" value="KIF21A_4th"/>
    <property type="match status" value="1"/>
</dbReference>
<dbReference type="GO" id="GO:0003777">
    <property type="term" value="F:microtubule motor activity"/>
    <property type="evidence" value="ECO:0007669"/>
    <property type="project" value="InterPro"/>
</dbReference>
<feature type="region of interest" description="Disordered" evidence="7">
    <location>
        <begin position="1178"/>
        <end position="1269"/>
    </location>
</feature>
<evidence type="ECO:0000256" key="1">
    <source>
        <dbReference type="ARBA" id="ARBA00004496"/>
    </source>
</evidence>
<feature type="compositionally biased region" description="Low complexity" evidence="7">
    <location>
        <begin position="1258"/>
        <end position="1269"/>
    </location>
</feature>
<comment type="subcellular location">
    <subcellularLocation>
        <location evidence="1">Cytoplasm</location>
    </subcellularLocation>
</comment>
<evidence type="ECO:0000256" key="4">
    <source>
        <dbReference type="ARBA" id="ARBA00022840"/>
    </source>
</evidence>
<dbReference type="GO" id="GO:0007052">
    <property type="term" value="P:mitotic spindle organization"/>
    <property type="evidence" value="ECO:0007669"/>
    <property type="project" value="TreeGrafter"/>
</dbReference>
<sequence length="1576" mass="169586">MVVQDMISVPRHRLRTRCLYTLTSVCAYQWHTQSCSLCPSKPIIDSDCRFTKKPLHALSLCCRIAVVSRSSRHGSTSGGLVDINLVERAQEQLRLEKERRAKLLRELSSTDSAGEAPHEGPHNGESQVEVAQVEEGVPAGDGDAGGAAQGEGALANASGDAVDVDAVAEHVQDTDSADGSDGEGAAAADRAAAAASAAGRRDSLAAEEEERAAKHREKKIVLEIGELERGIQMKEELLETLRQNQAKYEAMEQHYSRKLAEMDEEVRRMEADQERLLAELHDLERRSETALASETQQLRATLEEKAAALEGMKQRQREMGRLAASRTRDEARLKGLDDEISRMKRARVELQKRLDEEKKKQRELLVAKTAEITALRKSARRDAAEIKRLGQAKERAEVVTKRHLEELALLRRLQRQKASTSLTRHVSRPYVVMIDIRFSEDFGSAVNVLSHVTLRAQMAIGRGKPLTAEERGTKRWLEARVREAARREEAADRLQEEYRSKLVLLQQRENLQLARDSLRSRRSAPPAPTDGDVAADAADVDAQVHRARCHGQRQTDLAAADTQGDGTGASVLDALYCPDSAAAAQHSQQRASLFPEAVCLSNGSTHAAALSLQGDGAGAIGDGTGASVRDAAAPAPPVSPRSSAQAGGGLTAEEEETLEEARLLYCRWKGPCEEFKRLQCCAMTCVNPTPTDHLNFKVALSLKLQVEDRLETAATQLHYKEERIRALEAAASEAATAGEGEGEAVDAFLKTSAVDLSSAHAAVRVLFTSLVAARRGQRQRQEAVAALERQLRESKEALEETQERCQRELRGYDQVRQRSTRVTALSYRQRHGTSSWRIHGHVLEQLYCAKWVLRIRRLAAEARLLLVHAHIRAGCMHHMRHAGPVLHRWALLRLVRVEQEHEEKIGGLMLLQAGSVLPLSGGQGALFVGDAGSGGSAEQDYQALLRLSNERSAALRSNARHLEAQLSEAEARCRDLAEVAKSERRAAADKLQEADWLKYELKVARARNAELRDQWLELREHLAEAHAELRLQQQSRLGRLGSSSNLNREPVAHSLPNSPLTKAAFAHRRFEPPPAFPMSLEPDVDYGSDHLPEGDEDVEDIEFTGVTADLPDIASGQIPESLAMLVEMSTGGGGGGNGGSTGGGSVEGHGHDRHLSVFERLANTNTQSHALKVKEKEAIPEAQRRRGAGGGGIRSRGTAAAQAGVLGVPPRERGASGGCEEALGLGEEGGSAHSDCGGSVGGGNSPRHGGAGHHLRPSASSISSGGTTTLSRGSIFDRLTDSRLFPAAAKTKLHQGPPVHAYKSTHPPPSRPALQIDTDGESRPTGSNSNSTCPSPLHRSYHGTLPPPPPADTSPTVLAGEGQGGVLKHNKKSSRGEAKDFGNVFDRLQKNLTVSEKQRVAAVHSSSGGGLTSSPPPLPPTPDRGGLSASKHPWQLAHPMAFSAVQQQPWQLRLSATETTPSKSGVCPPDAKPVTPLPLTLAAQGGSDCSPLQPSRRLSGTLPPPPPPLLPPQPALSADSSPHAIDANLQHGAHGTSAQCRRSNSASSIASSGGSLDDGASAGSSGRRVRRAAARV</sequence>
<feature type="region of interest" description="Disordered" evidence="7">
    <location>
        <begin position="1397"/>
        <end position="1431"/>
    </location>
</feature>
<dbReference type="GO" id="GO:0051231">
    <property type="term" value="P:spindle elongation"/>
    <property type="evidence" value="ECO:0007669"/>
    <property type="project" value="TreeGrafter"/>
</dbReference>
<evidence type="ECO:0000256" key="2">
    <source>
        <dbReference type="ARBA" id="ARBA00022490"/>
    </source>
</evidence>
<feature type="coiled-coil region" evidence="6">
    <location>
        <begin position="777"/>
        <end position="818"/>
    </location>
</feature>
<evidence type="ECO:0000256" key="3">
    <source>
        <dbReference type="ARBA" id="ARBA00022741"/>
    </source>
</evidence>
<evidence type="ECO:0000313" key="8">
    <source>
        <dbReference type="EMBL" id="KAG5177096.1"/>
    </source>
</evidence>
<feature type="compositionally biased region" description="Pro residues" evidence="7">
    <location>
        <begin position="1502"/>
        <end position="1514"/>
    </location>
</feature>
<feature type="region of interest" description="Disordered" evidence="7">
    <location>
        <begin position="107"/>
        <end position="158"/>
    </location>
</feature>
<keyword evidence="5 6" id="KW-0175">Coiled coil</keyword>
<reference evidence="8" key="1">
    <citation type="submission" date="2021-02" db="EMBL/GenBank/DDBJ databases">
        <title>First Annotated Genome of the Yellow-green Alga Tribonema minus.</title>
        <authorList>
            <person name="Mahan K.M."/>
        </authorList>
    </citation>
    <scope>NUCLEOTIDE SEQUENCE</scope>
    <source>
        <strain evidence="8">UTEX B ZZ1240</strain>
    </source>
</reference>
<feature type="region of interest" description="Disordered" evidence="7">
    <location>
        <begin position="172"/>
        <end position="215"/>
    </location>
</feature>
<evidence type="ECO:0000256" key="5">
    <source>
        <dbReference type="ARBA" id="ARBA00023054"/>
    </source>
</evidence>
<feature type="compositionally biased region" description="Low complexity" evidence="7">
    <location>
        <begin position="182"/>
        <end position="198"/>
    </location>
</feature>
<feature type="region of interest" description="Disordered" evidence="7">
    <location>
        <begin position="621"/>
        <end position="653"/>
    </location>
</feature>